<proteinExistence type="predicted"/>
<evidence type="ECO:0000313" key="7">
    <source>
        <dbReference type="Proteomes" id="UP000005408"/>
    </source>
</evidence>
<dbReference type="Pfam" id="PF00017">
    <property type="entry name" value="SH2"/>
    <property type="match status" value="1"/>
</dbReference>
<dbReference type="Proteomes" id="UP000005408">
    <property type="component" value="Unassembled WGS sequence"/>
</dbReference>
<dbReference type="InterPro" id="IPR000980">
    <property type="entry name" value="SH2"/>
</dbReference>
<feature type="region of interest" description="Disordered" evidence="3">
    <location>
        <begin position="182"/>
        <end position="267"/>
    </location>
</feature>
<dbReference type="PANTHER" id="PTHR15126">
    <property type="entry name" value="SH3-BINDING"/>
    <property type="match status" value="1"/>
</dbReference>
<reference evidence="6" key="1">
    <citation type="submission" date="2022-08" db="UniProtKB">
        <authorList>
            <consortium name="EnsemblMetazoa"/>
        </authorList>
    </citation>
    <scope>IDENTIFICATION</scope>
    <source>
        <strain evidence="6">05x7-T-G4-1.051#20</strain>
    </source>
</reference>
<evidence type="ECO:0000313" key="6">
    <source>
        <dbReference type="EnsemblMetazoa" id="G15804.1:cds"/>
    </source>
</evidence>
<dbReference type="SMART" id="SM00252">
    <property type="entry name" value="SH2"/>
    <property type="match status" value="1"/>
</dbReference>
<dbReference type="InterPro" id="IPR035848">
    <property type="entry name" value="SH3BP2"/>
</dbReference>
<evidence type="ECO:0000259" key="5">
    <source>
        <dbReference type="PROSITE" id="PS50003"/>
    </source>
</evidence>
<dbReference type="EnsemblMetazoa" id="G15804.1">
    <property type="protein sequence ID" value="G15804.1:cds"/>
    <property type="gene ID" value="G15804"/>
</dbReference>
<dbReference type="GeneID" id="105333975"/>
<evidence type="ECO:0000256" key="1">
    <source>
        <dbReference type="ARBA" id="ARBA00022999"/>
    </source>
</evidence>
<dbReference type="OrthoDB" id="6116659at2759"/>
<feature type="compositionally biased region" description="Basic and acidic residues" evidence="3">
    <location>
        <begin position="9"/>
        <end position="19"/>
    </location>
</feature>
<feature type="compositionally biased region" description="Basic and acidic residues" evidence="3">
    <location>
        <begin position="232"/>
        <end position="258"/>
    </location>
</feature>
<dbReference type="Pfam" id="PF00169">
    <property type="entry name" value="PH"/>
    <property type="match status" value="1"/>
</dbReference>
<feature type="compositionally biased region" description="Acidic residues" evidence="3">
    <location>
        <begin position="201"/>
        <end position="218"/>
    </location>
</feature>
<dbReference type="PROSITE" id="PS50001">
    <property type="entry name" value="SH2"/>
    <property type="match status" value="1"/>
</dbReference>
<dbReference type="KEGG" id="crg:105333975"/>
<keyword evidence="1 2" id="KW-0727">SH2 domain</keyword>
<evidence type="ECO:0000259" key="4">
    <source>
        <dbReference type="PROSITE" id="PS50001"/>
    </source>
</evidence>
<sequence>MSGGTLNTRRKEPLSEPHRHIGAQDLLKQKDSVSHSGFLRKRGKLERLVGSNGLFTAIFSELSKWRQRFVIVGRGCLYVYADEHGRSPLQSVSLKDYTRVERPTSGGLEIDTRRCFRVVPSNERTMKTFVFGCAKDGERKEWMYKIREEMLLANSKTDEIEVSGSGSDEYVYLEKPIIEPIIQPPTYSKPDVPNRRPPQVPEEDSSDSENSDYDIIQEEDVKRLRGKPLPEVPKEDNHVVRRPEKPKKPQYLKSKDQAADPNEYLFDNSDRQKAIDILARRTSGTFLVRKSRMGDQQVLSVQTEEGMKEYKIYDKPAGLTIDNKTYFKSVEKLIENYKRQSLPNRRTTLMRGFSITEEQ</sequence>
<feature type="region of interest" description="Disordered" evidence="3">
    <location>
        <begin position="1"/>
        <end position="21"/>
    </location>
</feature>
<evidence type="ECO:0000256" key="3">
    <source>
        <dbReference type="SAM" id="MobiDB-lite"/>
    </source>
</evidence>
<accession>A0A8W8IX81</accession>
<dbReference type="GO" id="GO:0017124">
    <property type="term" value="F:SH3 domain binding"/>
    <property type="evidence" value="ECO:0007669"/>
    <property type="project" value="TreeGrafter"/>
</dbReference>
<dbReference type="InterPro" id="IPR001849">
    <property type="entry name" value="PH_domain"/>
</dbReference>
<dbReference type="PROSITE" id="PS50003">
    <property type="entry name" value="PH_DOMAIN"/>
    <property type="match status" value="1"/>
</dbReference>
<feature type="domain" description="SH2" evidence="4">
    <location>
        <begin position="264"/>
        <end position="353"/>
    </location>
</feature>
<dbReference type="Gene3D" id="3.30.505.10">
    <property type="entry name" value="SH2 domain"/>
    <property type="match status" value="1"/>
</dbReference>
<dbReference type="SUPFAM" id="SSF50729">
    <property type="entry name" value="PH domain-like"/>
    <property type="match status" value="1"/>
</dbReference>
<feature type="domain" description="PH" evidence="5">
    <location>
        <begin position="32"/>
        <end position="151"/>
    </location>
</feature>
<dbReference type="GO" id="GO:0007165">
    <property type="term" value="P:signal transduction"/>
    <property type="evidence" value="ECO:0007669"/>
    <property type="project" value="InterPro"/>
</dbReference>
<name>A0A8W8IX81_MAGGI</name>
<dbReference type="AlphaFoldDB" id="A0A8W8IX81"/>
<dbReference type="SUPFAM" id="SSF55550">
    <property type="entry name" value="SH2 domain"/>
    <property type="match status" value="1"/>
</dbReference>
<dbReference type="OMA" id="ETHEWAF"/>
<dbReference type="InterPro" id="IPR011993">
    <property type="entry name" value="PH-like_dom_sf"/>
</dbReference>
<keyword evidence="7" id="KW-1185">Reference proteome</keyword>
<dbReference type="PANTHER" id="PTHR15126:SF4">
    <property type="entry name" value="SH3 DOMAIN-BINDING PROTEIN 2"/>
    <property type="match status" value="1"/>
</dbReference>
<evidence type="ECO:0000256" key="2">
    <source>
        <dbReference type="PROSITE-ProRule" id="PRU00191"/>
    </source>
</evidence>
<dbReference type="Gene3D" id="2.30.29.30">
    <property type="entry name" value="Pleckstrin-homology domain (PH domain)/Phosphotyrosine-binding domain (PTB)"/>
    <property type="match status" value="1"/>
</dbReference>
<dbReference type="InterPro" id="IPR036860">
    <property type="entry name" value="SH2_dom_sf"/>
</dbReference>
<dbReference type="SMART" id="SM00233">
    <property type="entry name" value="PH"/>
    <property type="match status" value="1"/>
</dbReference>
<protein>
    <submittedName>
        <fullName evidence="6">Uncharacterized protein</fullName>
    </submittedName>
</protein>
<organism evidence="6 7">
    <name type="scientific">Magallana gigas</name>
    <name type="common">Pacific oyster</name>
    <name type="synonym">Crassostrea gigas</name>
    <dbReference type="NCBI Taxonomy" id="29159"/>
    <lineage>
        <taxon>Eukaryota</taxon>
        <taxon>Metazoa</taxon>
        <taxon>Spiralia</taxon>
        <taxon>Lophotrochozoa</taxon>
        <taxon>Mollusca</taxon>
        <taxon>Bivalvia</taxon>
        <taxon>Autobranchia</taxon>
        <taxon>Pteriomorphia</taxon>
        <taxon>Ostreida</taxon>
        <taxon>Ostreoidea</taxon>
        <taxon>Ostreidae</taxon>
        <taxon>Magallana</taxon>
    </lineage>
</organism>